<reference evidence="3" key="1">
    <citation type="submission" date="2016-11" db="EMBL/GenBank/DDBJ databases">
        <authorList>
            <person name="Varghese N."/>
            <person name="Submissions S."/>
        </authorList>
    </citation>
    <scope>NUCLEOTIDE SEQUENCE [LARGE SCALE GENOMIC DNA]</scope>
    <source>
        <strain evidence="3">DSM 27370</strain>
    </source>
</reference>
<keyword evidence="1" id="KW-1133">Transmembrane helix</keyword>
<gene>
    <name evidence="2" type="ORF">SAMN05444362_111112</name>
</gene>
<keyword evidence="3" id="KW-1185">Reference proteome</keyword>
<dbReference type="AlphaFoldDB" id="A0A1M5FAV2"/>
<keyword evidence="1" id="KW-0472">Membrane</keyword>
<feature type="transmembrane region" description="Helical" evidence="1">
    <location>
        <begin position="15"/>
        <end position="34"/>
    </location>
</feature>
<accession>A0A1M5FAV2</accession>
<name>A0A1M5FAV2_9BACT</name>
<keyword evidence="1" id="KW-0812">Transmembrane</keyword>
<proteinExistence type="predicted"/>
<sequence length="40" mass="4781">MHLTSDIKIKFEFDVIQKICVLLYILIISYIWGINERIVV</sequence>
<dbReference type="STRING" id="1346286.SAMN05444362_111112"/>
<evidence type="ECO:0000256" key="1">
    <source>
        <dbReference type="SAM" id="Phobius"/>
    </source>
</evidence>
<dbReference type="EMBL" id="FQUC01000011">
    <property type="protein sequence ID" value="SHF88647.1"/>
    <property type="molecule type" value="Genomic_DNA"/>
</dbReference>
<protein>
    <submittedName>
        <fullName evidence="2">Uncharacterized protein</fullName>
    </submittedName>
</protein>
<evidence type="ECO:0000313" key="2">
    <source>
        <dbReference type="EMBL" id="SHF88647.1"/>
    </source>
</evidence>
<dbReference type="Proteomes" id="UP000184480">
    <property type="component" value="Unassembled WGS sequence"/>
</dbReference>
<organism evidence="2 3">
    <name type="scientific">Dysgonomonas macrotermitis</name>
    <dbReference type="NCBI Taxonomy" id="1346286"/>
    <lineage>
        <taxon>Bacteria</taxon>
        <taxon>Pseudomonadati</taxon>
        <taxon>Bacteroidota</taxon>
        <taxon>Bacteroidia</taxon>
        <taxon>Bacteroidales</taxon>
        <taxon>Dysgonomonadaceae</taxon>
        <taxon>Dysgonomonas</taxon>
    </lineage>
</organism>
<evidence type="ECO:0000313" key="3">
    <source>
        <dbReference type="Proteomes" id="UP000184480"/>
    </source>
</evidence>